<evidence type="ECO:0000313" key="2">
    <source>
        <dbReference type="Proteomes" id="UP000248857"/>
    </source>
</evidence>
<comment type="caution">
    <text evidence="1">The sequence shown here is derived from an EMBL/GenBank/DDBJ whole genome shotgun (WGS) entry which is preliminary data.</text>
</comment>
<gene>
    <name evidence="1" type="ORF">C1752_08642</name>
</gene>
<protein>
    <submittedName>
        <fullName evidence="1">Uncharacterized protein</fullName>
    </submittedName>
</protein>
<name>A0A2W1JP08_9CYAN</name>
<reference evidence="1 2" key="1">
    <citation type="journal article" date="2018" name="Sci. Rep.">
        <title>A novel species of the marine cyanobacterium Acaryochloris with a unique pigment content and lifestyle.</title>
        <authorList>
            <person name="Partensky F."/>
            <person name="Six C."/>
            <person name="Ratin M."/>
            <person name="Garczarek L."/>
            <person name="Vaulot D."/>
            <person name="Probert I."/>
            <person name="Calteau A."/>
            <person name="Gourvil P."/>
            <person name="Marie D."/>
            <person name="Grebert T."/>
            <person name="Bouchier C."/>
            <person name="Le Panse S."/>
            <person name="Gachenot M."/>
            <person name="Rodriguez F."/>
            <person name="Garrido J.L."/>
        </authorList>
    </citation>
    <scope>NUCLEOTIDE SEQUENCE [LARGE SCALE GENOMIC DNA]</scope>
    <source>
        <strain evidence="1 2">RCC1774</strain>
    </source>
</reference>
<evidence type="ECO:0000313" key="1">
    <source>
        <dbReference type="EMBL" id="PZD70981.1"/>
    </source>
</evidence>
<accession>A0A2W1JP08</accession>
<dbReference type="RefSeq" id="WP_110988512.1">
    <property type="nucleotide sequence ID" value="NZ_CAWNWM010000024.1"/>
</dbReference>
<dbReference type="OrthoDB" id="463986at2"/>
<dbReference type="AlphaFoldDB" id="A0A2W1JP08"/>
<organism evidence="1 2">
    <name type="scientific">Acaryochloris thomasi RCC1774</name>
    <dbReference type="NCBI Taxonomy" id="1764569"/>
    <lineage>
        <taxon>Bacteria</taxon>
        <taxon>Bacillati</taxon>
        <taxon>Cyanobacteriota</taxon>
        <taxon>Cyanophyceae</taxon>
        <taxon>Acaryochloridales</taxon>
        <taxon>Acaryochloridaceae</taxon>
        <taxon>Acaryochloris</taxon>
        <taxon>Acaryochloris thomasi</taxon>
    </lineage>
</organism>
<proteinExistence type="predicted"/>
<dbReference type="Proteomes" id="UP000248857">
    <property type="component" value="Unassembled WGS sequence"/>
</dbReference>
<sequence length="134" mass="14676">MSPSPPEPSIPRDLAIVKVSPETDALVERDMPDAEESVKQETKNLVEALKRKAQAEVQGAQNVALDTYLAAVQTAKEAVNETQLIDPKQIERSANLLAQDAQDNWQGMVDEMTLLGDRLAEAAQAAWDVLTRPK</sequence>
<keyword evidence="2" id="KW-1185">Reference proteome</keyword>
<dbReference type="EMBL" id="PQWO01000024">
    <property type="protein sequence ID" value="PZD70981.1"/>
    <property type="molecule type" value="Genomic_DNA"/>
</dbReference>